<dbReference type="InterPro" id="IPR036388">
    <property type="entry name" value="WH-like_DNA-bd_sf"/>
</dbReference>
<dbReference type="Gene3D" id="1.10.10.10">
    <property type="entry name" value="Winged helix-like DNA-binding domain superfamily/Winged helix DNA-binding domain"/>
    <property type="match status" value="1"/>
</dbReference>
<evidence type="ECO:0008006" key="2">
    <source>
        <dbReference type="Google" id="ProtNLM"/>
    </source>
</evidence>
<dbReference type="InterPro" id="IPR036390">
    <property type="entry name" value="WH_DNA-bd_sf"/>
</dbReference>
<accession>A0A6J5PLG0</accession>
<protein>
    <recommendedName>
        <fullName evidence="2">HTH lysR-type domain-containing protein</fullName>
    </recommendedName>
</protein>
<reference evidence="1" key="1">
    <citation type="submission" date="2020-05" db="EMBL/GenBank/DDBJ databases">
        <authorList>
            <person name="Chiriac C."/>
            <person name="Salcher M."/>
            <person name="Ghai R."/>
            <person name="Kavagutti S V."/>
        </authorList>
    </citation>
    <scope>NUCLEOTIDE SEQUENCE</scope>
</reference>
<organism evidence="1">
    <name type="scientific">uncultured Caudovirales phage</name>
    <dbReference type="NCBI Taxonomy" id="2100421"/>
    <lineage>
        <taxon>Viruses</taxon>
        <taxon>Duplodnaviria</taxon>
        <taxon>Heunggongvirae</taxon>
        <taxon>Uroviricota</taxon>
        <taxon>Caudoviricetes</taxon>
        <taxon>Peduoviridae</taxon>
        <taxon>Maltschvirus</taxon>
        <taxon>Maltschvirus maltsch</taxon>
    </lineage>
</organism>
<dbReference type="SUPFAM" id="SSF46785">
    <property type="entry name" value="Winged helix' DNA-binding domain"/>
    <property type="match status" value="1"/>
</dbReference>
<name>A0A6J5PLG0_9CAUD</name>
<gene>
    <name evidence="1" type="ORF">UFOVP901_48</name>
</gene>
<evidence type="ECO:0000313" key="1">
    <source>
        <dbReference type="EMBL" id="CAB4170191.1"/>
    </source>
</evidence>
<dbReference type="EMBL" id="LR796852">
    <property type="protein sequence ID" value="CAB4170191.1"/>
    <property type="molecule type" value="Genomic_DNA"/>
</dbReference>
<sequence>MKYFDFETAAILRILDFDDMMILALLYDNYTGTQCGKILNISQPAVSQRTTKISSVLPFKLLQPEGRAVTLTVEGRVLASACKVAIKIMTESIIVR</sequence>
<proteinExistence type="predicted"/>